<organism evidence="1 2">
    <name type="scientific">Geotrichum galactomycetum</name>
    <dbReference type="NCBI Taxonomy" id="27317"/>
    <lineage>
        <taxon>Eukaryota</taxon>
        <taxon>Fungi</taxon>
        <taxon>Dikarya</taxon>
        <taxon>Ascomycota</taxon>
        <taxon>Saccharomycotina</taxon>
        <taxon>Dipodascomycetes</taxon>
        <taxon>Dipodascales</taxon>
        <taxon>Dipodascaceae</taxon>
        <taxon>Geotrichum</taxon>
    </lineage>
</organism>
<dbReference type="Proteomes" id="UP000744676">
    <property type="component" value="Unassembled WGS sequence"/>
</dbReference>
<accession>A0ACB6V7D2</accession>
<dbReference type="EMBL" id="QVQA01000026">
    <property type="protein sequence ID" value="KAF5100082.1"/>
    <property type="molecule type" value="Genomic_DNA"/>
</dbReference>
<protein>
    <submittedName>
        <fullName evidence="1">Uncharacterized protein</fullName>
    </submittedName>
</protein>
<keyword evidence="2" id="KW-1185">Reference proteome</keyword>
<evidence type="ECO:0000313" key="2">
    <source>
        <dbReference type="Proteomes" id="UP000744676"/>
    </source>
</evidence>
<name>A0ACB6V7D2_9ASCO</name>
<proteinExistence type="predicted"/>
<evidence type="ECO:0000313" key="1">
    <source>
        <dbReference type="EMBL" id="KAF5100082.1"/>
    </source>
</evidence>
<gene>
    <name evidence="1" type="ORF">D0Z00_001419</name>
</gene>
<comment type="caution">
    <text evidence="1">The sequence shown here is derived from an EMBL/GenBank/DDBJ whole genome shotgun (WGS) entry which is preliminary data.</text>
</comment>
<reference evidence="1 2" key="1">
    <citation type="journal article" date="2020" name="Front. Microbiol.">
        <title>Phenotypic and Genetic Characterization of the Cheese Ripening Yeast Geotrichum candidum.</title>
        <authorList>
            <person name="Perkins V."/>
            <person name="Vignola S."/>
            <person name="Lessard M.H."/>
            <person name="Plante P.L."/>
            <person name="Corbeil J."/>
            <person name="Dugat-Bony E."/>
            <person name="Frenette M."/>
            <person name="Labrie S."/>
        </authorList>
    </citation>
    <scope>NUCLEOTIDE SEQUENCE [LARGE SCALE GENOMIC DNA]</scope>
    <source>
        <strain evidence="1 2">LMA-1147</strain>
    </source>
</reference>
<sequence length="177" mass="19610">MLAATITIWNGVQILLLFLQKVFGPRFFLPRGYLPTLYDYHPILYRGDAESDLGIDVLTSALPVDSSQLLSSAAAVANSNTDTEPLLNATLRPKIDCAICMMPIELVLFNKFDDSDHADTAAATVAANSVMNAPSAILARRKYMVTPCQHVFHTECLEMWMRSRLQCPICRNPLPPL</sequence>